<gene>
    <name evidence="3" type="ORF">J2Z66_003507</name>
</gene>
<evidence type="ECO:0000313" key="3">
    <source>
        <dbReference type="EMBL" id="MBP1991899.1"/>
    </source>
</evidence>
<dbReference type="InterPro" id="IPR011009">
    <property type="entry name" value="Kinase-like_dom_sf"/>
</dbReference>
<dbReference type="EMBL" id="JAGGLB010000011">
    <property type="protein sequence ID" value="MBP1991899.1"/>
    <property type="molecule type" value="Genomic_DNA"/>
</dbReference>
<evidence type="ECO:0000313" key="4">
    <source>
        <dbReference type="Proteomes" id="UP001519287"/>
    </source>
</evidence>
<reference evidence="3 4" key="1">
    <citation type="submission" date="2021-03" db="EMBL/GenBank/DDBJ databases">
        <title>Genomic Encyclopedia of Type Strains, Phase IV (KMG-IV): sequencing the most valuable type-strain genomes for metagenomic binning, comparative biology and taxonomic classification.</title>
        <authorList>
            <person name="Goeker M."/>
        </authorList>
    </citation>
    <scope>NUCLEOTIDE SEQUENCE [LARGE SCALE GENOMIC DNA]</scope>
    <source>
        <strain evidence="3 4">DSM 26048</strain>
    </source>
</reference>
<keyword evidence="3" id="KW-0808">Transferase</keyword>
<evidence type="ECO:0000259" key="2">
    <source>
        <dbReference type="Pfam" id="PF01636"/>
    </source>
</evidence>
<dbReference type="Proteomes" id="UP001519287">
    <property type="component" value="Unassembled WGS sequence"/>
</dbReference>
<proteinExistence type="inferred from homology"/>
<protein>
    <submittedName>
        <fullName evidence="3">Homoserine kinase type II</fullName>
        <ecNumber evidence="3">2.7.1.39</ecNumber>
    </submittedName>
</protein>
<dbReference type="PANTHER" id="PTHR21064">
    <property type="entry name" value="AMINOGLYCOSIDE PHOSPHOTRANSFERASE DOMAIN-CONTAINING PROTEIN-RELATED"/>
    <property type="match status" value="1"/>
</dbReference>
<name>A0ABS4IWD3_9BACL</name>
<evidence type="ECO:0000256" key="1">
    <source>
        <dbReference type="ARBA" id="ARBA00038240"/>
    </source>
</evidence>
<dbReference type="SUPFAM" id="SSF56112">
    <property type="entry name" value="Protein kinase-like (PK-like)"/>
    <property type="match status" value="1"/>
</dbReference>
<dbReference type="InterPro" id="IPR002575">
    <property type="entry name" value="Aminoglycoside_PTrfase"/>
</dbReference>
<comment type="caution">
    <text evidence="3">The sequence shown here is derived from an EMBL/GenBank/DDBJ whole genome shotgun (WGS) entry which is preliminary data.</text>
</comment>
<keyword evidence="4" id="KW-1185">Reference proteome</keyword>
<sequence>MTIPNESRVTEDQTVREEVFRHFTHKFGLSIHSYVPVFLGLYNMKWIVTTSSGKLFIKCYHPKRYKLTESSRYLKIARSLSFQHLLSDLSGVCPGVWVQEESEGSHICQSESGHFYVVMEYFDGKPLLAGQVESSIMYKLGKNTGKMHQVLSRFPMDGEAWSPSLTDMSEKWLDNRKKALERNTPAHRASQAIERQGLIMSDLDVSMFDVFQPGWAHWDLWVDNMLVRENGEVKFVDFDTVQFAYSEIDVARGLLSCALHGGELRPEPAGAFLAGYREERPFQKGLLPLALKLVWCREAHWWLKTDMDDFSVPIQRFAEEMIWLTDRWWELDELYGEW</sequence>
<dbReference type="Pfam" id="PF01636">
    <property type="entry name" value="APH"/>
    <property type="match status" value="1"/>
</dbReference>
<organism evidence="3 4">
    <name type="scientific">Paenibacillus eucommiae</name>
    <dbReference type="NCBI Taxonomy" id="1355755"/>
    <lineage>
        <taxon>Bacteria</taxon>
        <taxon>Bacillati</taxon>
        <taxon>Bacillota</taxon>
        <taxon>Bacilli</taxon>
        <taxon>Bacillales</taxon>
        <taxon>Paenibacillaceae</taxon>
        <taxon>Paenibacillus</taxon>
    </lineage>
</organism>
<dbReference type="Gene3D" id="3.90.1200.10">
    <property type="match status" value="1"/>
</dbReference>
<dbReference type="PANTHER" id="PTHR21064:SF6">
    <property type="entry name" value="AMINOGLYCOSIDE PHOSPHOTRANSFERASE DOMAIN-CONTAINING PROTEIN"/>
    <property type="match status" value="1"/>
</dbReference>
<dbReference type="RefSeq" id="WP_209972627.1">
    <property type="nucleotide sequence ID" value="NZ_JAGGLB010000011.1"/>
</dbReference>
<dbReference type="GO" id="GO:0004413">
    <property type="term" value="F:homoserine kinase activity"/>
    <property type="evidence" value="ECO:0007669"/>
    <property type="project" value="UniProtKB-EC"/>
</dbReference>
<feature type="domain" description="Aminoglycoside phosphotransferase" evidence="2">
    <location>
        <begin position="41"/>
        <end position="280"/>
    </location>
</feature>
<keyword evidence="3" id="KW-0418">Kinase</keyword>
<dbReference type="InterPro" id="IPR050249">
    <property type="entry name" value="Pseudomonas-type_ThrB"/>
</dbReference>
<dbReference type="EC" id="2.7.1.39" evidence="3"/>
<accession>A0ABS4IWD3</accession>
<comment type="similarity">
    <text evidence="1">Belongs to the pseudomonas-type ThrB family.</text>
</comment>